<dbReference type="Gene3D" id="4.10.640.40">
    <property type="entry name" value="Cytoplasmic polyadenylation element-binding protein, ZZ domain"/>
    <property type="match status" value="1"/>
</dbReference>
<feature type="region of interest" description="Disordered" evidence="2">
    <location>
        <begin position="98"/>
        <end position="134"/>
    </location>
</feature>
<evidence type="ECO:0000313" key="4">
    <source>
        <dbReference type="EMBL" id="CAD9874029.1"/>
    </source>
</evidence>
<sequence>MEVESQETKAMGKAKCTAKEDQMDTDGSVTQSPALMTRKSLADELPDSVCEECEDNPSALVCELCEGYFCSLCFQILHRKGKRAGHEPKPFTIPAAAAAAAGGGGGGQAGASPGTAPGVAPPPSSSSLEEVTSPPATARDAVLAAAGGVGLNPDLSQYAKMRERAKYIPLRLSYEERRFLRLLQATLTVCDYTTRVDAHDFKAEAQRQHLQMSKLCHLLTGMVTSLSYRRGQELARSRDFQGYEELFQDAFEIGRRHKIMNPEKMRGEYGKMIYLLQDAQKNSEDLQFSCKRPVLTVYSLLEDAKAAKMLDDPNIELATEEILPDPNVSRAEIQQRIKRKNRLVEAFAKTYASRRISAEDVRLCLYSICDNKSFLNSNRLPIDKMIGYLRKYFRPDQWEEGYCLAISSGEGGARLTHSHERQYNFVLQSLYLWREIVNDMFRLWYLAEEDLLSDTESYRLEDTGQGRQRVQNSPRTFKAMQEILYCTQVKLGSWVGSSVIHLGDRNVPNALTFIDKYAQVARILLPIVNTLELVEKICKEDSGISYYIEHGFGGLGKLRKDILFDFFQKAFDGSGADNFFDAGSCIDGRLTSAWNWCAQLSQKPFYPIFKLTGFTGFDGEFK</sequence>
<evidence type="ECO:0000256" key="1">
    <source>
        <dbReference type="PROSITE-ProRule" id="PRU00024"/>
    </source>
</evidence>
<dbReference type="InterPro" id="IPR038446">
    <property type="entry name" value="CEBP_ZZ_sf"/>
</dbReference>
<keyword evidence="1" id="KW-0479">Metal-binding</keyword>
<keyword evidence="1" id="KW-0863">Zinc-finger</keyword>
<dbReference type="InterPro" id="IPR057668">
    <property type="entry name" value="E2_Ub-conjug_enz_C"/>
</dbReference>
<name>A0A7S2V695_9STRA</name>
<dbReference type="AlphaFoldDB" id="A0A7S2V695"/>
<organism evidence="4">
    <name type="scientific">Fibrocapsa japonica</name>
    <dbReference type="NCBI Taxonomy" id="94617"/>
    <lineage>
        <taxon>Eukaryota</taxon>
        <taxon>Sar</taxon>
        <taxon>Stramenopiles</taxon>
        <taxon>Ochrophyta</taxon>
        <taxon>Raphidophyceae</taxon>
        <taxon>Chattonellales</taxon>
        <taxon>Chattonellaceae</taxon>
        <taxon>Fibrocapsa</taxon>
    </lineage>
</organism>
<dbReference type="PANTHER" id="PTHR31560:SF0">
    <property type="entry name" value="UPF0652 PROTEIN C22H10.08"/>
    <property type="match status" value="1"/>
</dbReference>
<feature type="region of interest" description="Disordered" evidence="2">
    <location>
        <begin position="1"/>
        <end position="33"/>
    </location>
</feature>
<dbReference type="PROSITE" id="PS50119">
    <property type="entry name" value="ZF_BBOX"/>
    <property type="match status" value="1"/>
</dbReference>
<dbReference type="PANTHER" id="PTHR31560">
    <property type="entry name" value="UPF0652 PROTEIN C16A11.03C-RELATED"/>
    <property type="match status" value="1"/>
</dbReference>
<protein>
    <recommendedName>
        <fullName evidence="3">B box-type domain-containing protein</fullName>
    </recommendedName>
</protein>
<dbReference type="EMBL" id="HBHR01022623">
    <property type="protein sequence ID" value="CAD9874029.1"/>
    <property type="molecule type" value="Transcribed_RNA"/>
</dbReference>
<dbReference type="GO" id="GO:0008270">
    <property type="term" value="F:zinc ion binding"/>
    <property type="evidence" value="ECO:0007669"/>
    <property type="project" value="UniProtKB-KW"/>
</dbReference>
<dbReference type="Pfam" id="PF09418">
    <property type="entry name" value="DUF2009"/>
    <property type="match status" value="1"/>
</dbReference>
<reference evidence="4" key="1">
    <citation type="submission" date="2021-01" db="EMBL/GenBank/DDBJ databases">
        <authorList>
            <person name="Corre E."/>
            <person name="Pelletier E."/>
            <person name="Niang G."/>
            <person name="Scheremetjew M."/>
            <person name="Finn R."/>
            <person name="Kale V."/>
            <person name="Holt S."/>
            <person name="Cochrane G."/>
            <person name="Meng A."/>
            <person name="Brown T."/>
            <person name="Cohen L."/>
        </authorList>
    </citation>
    <scope>NUCLEOTIDE SEQUENCE</scope>
    <source>
        <strain evidence="4">CCMP1661</strain>
    </source>
</reference>
<evidence type="ECO:0000259" key="3">
    <source>
        <dbReference type="PROSITE" id="PS50119"/>
    </source>
</evidence>
<dbReference type="InterPro" id="IPR018553">
    <property type="entry name" value="E2_Ub-conjug_enz"/>
</dbReference>
<dbReference type="InterPro" id="IPR000315">
    <property type="entry name" value="Znf_B-box"/>
</dbReference>
<gene>
    <name evidence="4" type="ORF">FJAP1339_LOCUS11576</name>
</gene>
<keyword evidence="1" id="KW-0862">Zinc</keyword>
<proteinExistence type="predicted"/>
<evidence type="ECO:0000256" key="2">
    <source>
        <dbReference type="SAM" id="MobiDB-lite"/>
    </source>
</evidence>
<accession>A0A7S2V695</accession>
<feature type="domain" description="B box-type" evidence="3">
    <location>
        <begin position="45"/>
        <end position="91"/>
    </location>
</feature>